<dbReference type="Proteomes" id="UP001162734">
    <property type="component" value="Chromosome"/>
</dbReference>
<gene>
    <name evidence="1" type="ORF">AMPC_29160</name>
</gene>
<dbReference type="Gene3D" id="3.40.50.150">
    <property type="entry name" value="Vaccinia Virus protein VP39"/>
    <property type="match status" value="1"/>
</dbReference>
<dbReference type="PANTHER" id="PTHR43861">
    <property type="entry name" value="TRANS-ACONITATE 2-METHYLTRANSFERASE-RELATED"/>
    <property type="match status" value="1"/>
</dbReference>
<organism evidence="1 2">
    <name type="scientific">Anaeromyxobacter paludicola</name>
    <dbReference type="NCBI Taxonomy" id="2918171"/>
    <lineage>
        <taxon>Bacteria</taxon>
        <taxon>Pseudomonadati</taxon>
        <taxon>Myxococcota</taxon>
        <taxon>Myxococcia</taxon>
        <taxon>Myxococcales</taxon>
        <taxon>Cystobacterineae</taxon>
        <taxon>Anaeromyxobacteraceae</taxon>
        <taxon>Anaeromyxobacter</taxon>
    </lineage>
</organism>
<proteinExistence type="predicted"/>
<protein>
    <recommendedName>
        <fullName evidence="3">Methyltransferase type 11</fullName>
    </recommendedName>
</protein>
<accession>A0ABN6N990</accession>
<reference evidence="2" key="1">
    <citation type="journal article" date="2022" name="Int. J. Syst. Evol. Microbiol.">
        <title>Anaeromyxobacter oryzae sp. nov., Anaeromyxobacter diazotrophicus sp. nov. and Anaeromyxobacter paludicola sp. nov., isolated from paddy soils.</title>
        <authorList>
            <person name="Itoh H."/>
            <person name="Xu Z."/>
            <person name="Mise K."/>
            <person name="Masuda Y."/>
            <person name="Ushijima N."/>
            <person name="Hayakawa C."/>
            <person name="Shiratori Y."/>
            <person name="Senoo K."/>
        </authorList>
    </citation>
    <scope>NUCLEOTIDE SEQUENCE [LARGE SCALE GENOMIC DNA]</scope>
    <source>
        <strain evidence="2">Red630</strain>
    </source>
</reference>
<keyword evidence="2" id="KW-1185">Reference proteome</keyword>
<evidence type="ECO:0000313" key="2">
    <source>
        <dbReference type="Proteomes" id="UP001162734"/>
    </source>
</evidence>
<sequence length="310" mass="34184">MRENASAALAGPALAPVPPRCYLCGGGRLALRFPARGAAPAPDARAYNCTSFGHRAHPPIWGCLDCGLLFQWPLPRNEDLLALYADVEDPVYLAEKENRYLTFRRVLPLLGAPRGRRLLDVGAYCGYFVDVARQGGFAAEGIELSRWAAGHARSLGLTIHGETLAERAASGEAYDVLTLWDVVEHFADPRAELREAFRLLRPGGRAYLSTIDAGSLVARALGARWPWLMDMHLVYFDRSTLPLLLREVGFEVEAVRNYSHTVSAGYLLRKLAAAFPRLAPLFRAARFLVPDRLPVPVNLGDNMVVLARRP</sequence>
<evidence type="ECO:0000313" key="1">
    <source>
        <dbReference type="EMBL" id="BDG09803.1"/>
    </source>
</evidence>
<dbReference type="PANTHER" id="PTHR43861:SF6">
    <property type="entry name" value="METHYLTRANSFERASE TYPE 11"/>
    <property type="match status" value="1"/>
</dbReference>
<dbReference type="RefSeq" id="WP_248342206.1">
    <property type="nucleotide sequence ID" value="NZ_AP025592.1"/>
</dbReference>
<dbReference type="InterPro" id="IPR029063">
    <property type="entry name" value="SAM-dependent_MTases_sf"/>
</dbReference>
<name>A0ABN6N990_9BACT</name>
<dbReference type="CDD" id="cd02440">
    <property type="entry name" value="AdoMet_MTases"/>
    <property type="match status" value="1"/>
</dbReference>
<dbReference type="SUPFAM" id="SSF53335">
    <property type="entry name" value="S-adenosyl-L-methionine-dependent methyltransferases"/>
    <property type="match status" value="1"/>
</dbReference>
<dbReference type="EMBL" id="AP025592">
    <property type="protein sequence ID" value="BDG09803.1"/>
    <property type="molecule type" value="Genomic_DNA"/>
</dbReference>
<evidence type="ECO:0008006" key="3">
    <source>
        <dbReference type="Google" id="ProtNLM"/>
    </source>
</evidence>
<dbReference type="Pfam" id="PF13489">
    <property type="entry name" value="Methyltransf_23"/>
    <property type="match status" value="1"/>
</dbReference>